<organism evidence="4 5">
    <name type="scientific">Alteribacillus persepolensis</name>
    <dbReference type="NCBI Taxonomy" id="568899"/>
    <lineage>
        <taxon>Bacteria</taxon>
        <taxon>Bacillati</taxon>
        <taxon>Bacillota</taxon>
        <taxon>Bacilli</taxon>
        <taxon>Bacillales</taxon>
        <taxon>Bacillaceae</taxon>
        <taxon>Alteribacillus</taxon>
    </lineage>
</organism>
<dbReference type="NCBIfam" id="TIGR01668">
    <property type="entry name" value="YqeG_hyp_ppase"/>
    <property type="match status" value="1"/>
</dbReference>
<keyword evidence="5" id="KW-1185">Reference proteome</keyword>
<evidence type="ECO:0000256" key="2">
    <source>
        <dbReference type="ARBA" id="ARBA00022801"/>
    </source>
</evidence>
<dbReference type="InterPro" id="IPR051400">
    <property type="entry name" value="HAD-like_hydrolase"/>
</dbReference>
<gene>
    <name evidence="4" type="ORF">SAMN05192534_10612</name>
</gene>
<dbReference type="NCBIfam" id="TIGR01549">
    <property type="entry name" value="HAD-SF-IA-v1"/>
    <property type="match status" value="1"/>
</dbReference>
<proteinExistence type="predicted"/>
<name>A0A1G8CMV7_9BACI</name>
<dbReference type="InterPro" id="IPR006549">
    <property type="entry name" value="HAD-SF_hydro_IIIA"/>
</dbReference>
<dbReference type="PANTHER" id="PTHR46470">
    <property type="entry name" value="N-ACYLNEURAMINATE-9-PHOSPHATASE"/>
    <property type="match status" value="1"/>
</dbReference>
<dbReference type="Proteomes" id="UP000199163">
    <property type="component" value="Unassembled WGS sequence"/>
</dbReference>
<dbReference type="NCBIfam" id="TIGR01662">
    <property type="entry name" value="HAD-SF-IIIA"/>
    <property type="match status" value="1"/>
</dbReference>
<sequence length="174" mass="19971">MLKHFMPNEYLPSVFDLNLDHLQKRNIKGIITDLDNTLVEWNRPEATPELLDWMYFVKQQGFQVTIVSNNNKARVSAFCEPTGIKFIHSAKKPMAKAFNKACKQMGLRKSEVVVIGDQVMTDVFGGNRAGFYTILVVPVAESDGAWTKINRKVERRVLKRLKGKGYIHWEEDSK</sequence>
<dbReference type="SUPFAM" id="SSF56784">
    <property type="entry name" value="HAD-like"/>
    <property type="match status" value="1"/>
</dbReference>
<dbReference type="InterPro" id="IPR006439">
    <property type="entry name" value="HAD-SF_hydro_IA"/>
</dbReference>
<keyword evidence="2" id="KW-0378">Hydrolase</keyword>
<dbReference type="InterPro" id="IPR036412">
    <property type="entry name" value="HAD-like_sf"/>
</dbReference>
<dbReference type="InterPro" id="IPR010021">
    <property type="entry name" value="PGPP1/Gep4"/>
</dbReference>
<dbReference type="AlphaFoldDB" id="A0A1G8CMV7"/>
<evidence type="ECO:0000313" key="5">
    <source>
        <dbReference type="Proteomes" id="UP000199163"/>
    </source>
</evidence>
<dbReference type="GO" id="GO:0044281">
    <property type="term" value="P:small molecule metabolic process"/>
    <property type="evidence" value="ECO:0007669"/>
    <property type="project" value="UniProtKB-ARBA"/>
</dbReference>
<dbReference type="STRING" id="568899.SAMN05192534_10612"/>
<accession>A0A1G8CMV7</accession>
<dbReference type="EMBL" id="FNDK01000006">
    <property type="protein sequence ID" value="SDH46619.1"/>
    <property type="molecule type" value="Genomic_DNA"/>
</dbReference>
<evidence type="ECO:0008006" key="6">
    <source>
        <dbReference type="Google" id="ProtNLM"/>
    </source>
</evidence>
<keyword evidence="3" id="KW-0460">Magnesium</keyword>
<evidence type="ECO:0000256" key="1">
    <source>
        <dbReference type="ARBA" id="ARBA00001946"/>
    </source>
</evidence>
<dbReference type="Gene3D" id="3.40.50.1000">
    <property type="entry name" value="HAD superfamily/HAD-like"/>
    <property type="match status" value="1"/>
</dbReference>
<dbReference type="CDD" id="cd16416">
    <property type="entry name" value="HAD_BsYqeG-like"/>
    <property type="match status" value="1"/>
</dbReference>
<evidence type="ECO:0000313" key="4">
    <source>
        <dbReference type="EMBL" id="SDH46619.1"/>
    </source>
</evidence>
<dbReference type="Pfam" id="PF00702">
    <property type="entry name" value="Hydrolase"/>
    <property type="match status" value="1"/>
</dbReference>
<dbReference type="InterPro" id="IPR023214">
    <property type="entry name" value="HAD_sf"/>
</dbReference>
<reference evidence="4 5" key="1">
    <citation type="submission" date="2016-10" db="EMBL/GenBank/DDBJ databases">
        <authorList>
            <person name="de Groot N.N."/>
        </authorList>
    </citation>
    <scope>NUCLEOTIDE SEQUENCE [LARGE SCALE GENOMIC DNA]</scope>
    <source>
        <strain evidence="4 5">DSM 21632</strain>
    </source>
</reference>
<dbReference type="FunFam" id="3.40.50.1000:FF:000067">
    <property type="entry name" value="HAD phosphatase, family IIIA"/>
    <property type="match status" value="1"/>
</dbReference>
<comment type="cofactor">
    <cofactor evidence="1">
        <name>Mg(2+)</name>
        <dbReference type="ChEBI" id="CHEBI:18420"/>
    </cofactor>
</comment>
<dbReference type="GO" id="GO:0008962">
    <property type="term" value="F:phosphatidylglycerophosphatase activity"/>
    <property type="evidence" value="ECO:0007669"/>
    <property type="project" value="InterPro"/>
</dbReference>
<evidence type="ECO:0000256" key="3">
    <source>
        <dbReference type="ARBA" id="ARBA00022842"/>
    </source>
</evidence>
<protein>
    <recommendedName>
        <fullName evidence="6">YqeG family HAD IIIA-type phosphatase</fullName>
    </recommendedName>
</protein>